<feature type="signal peptide" evidence="3">
    <location>
        <begin position="1"/>
        <end position="17"/>
    </location>
</feature>
<keyword evidence="1" id="KW-0963">Cytoplasm</keyword>
<evidence type="ECO:0000256" key="1">
    <source>
        <dbReference type="ARBA" id="ARBA00022490"/>
    </source>
</evidence>
<feature type="region of interest" description="Disordered" evidence="2">
    <location>
        <begin position="340"/>
        <end position="361"/>
    </location>
</feature>
<dbReference type="AlphaFoldDB" id="A0A835SPH5"/>
<dbReference type="InterPro" id="IPR033205">
    <property type="entry name" value="COP9_CSN8"/>
</dbReference>
<name>A0A835SPH5_CHLIN</name>
<evidence type="ECO:0000256" key="3">
    <source>
        <dbReference type="SAM" id="SignalP"/>
    </source>
</evidence>
<dbReference type="Proteomes" id="UP000650467">
    <property type="component" value="Unassembled WGS sequence"/>
</dbReference>
<comment type="caution">
    <text evidence="4">The sequence shown here is derived from an EMBL/GenBank/DDBJ whole genome shotgun (WGS) entry which is preliminary data.</text>
</comment>
<feature type="compositionally biased region" description="Gly residues" evidence="2">
    <location>
        <begin position="611"/>
        <end position="625"/>
    </location>
</feature>
<dbReference type="EMBL" id="JAEHOC010000076">
    <property type="protein sequence ID" value="KAG2423636.1"/>
    <property type="molecule type" value="Genomic_DNA"/>
</dbReference>
<feature type="region of interest" description="Disordered" evidence="2">
    <location>
        <begin position="587"/>
        <end position="625"/>
    </location>
</feature>
<feature type="compositionally biased region" description="Low complexity" evidence="2">
    <location>
        <begin position="597"/>
        <end position="610"/>
    </location>
</feature>
<reference evidence="4" key="1">
    <citation type="journal article" date="2020" name="bioRxiv">
        <title>Comparative genomics of Chlamydomonas.</title>
        <authorList>
            <person name="Craig R.J."/>
            <person name="Hasan A.R."/>
            <person name="Ness R.W."/>
            <person name="Keightley P.D."/>
        </authorList>
    </citation>
    <scope>NUCLEOTIDE SEQUENCE</scope>
    <source>
        <strain evidence="4">SAG 7.73</strain>
    </source>
</reference>
<keyword evidence="3" id="KW-0732">Signal</keyword>
<keyword evidence="5" id="KW-1185">Reference proteome</keyword>
<dbReference type="GO" id="GO:0010387">
    <property type="term" value="P:COP9 signalosome assembly"/>
    <property type="evidence" value="ECO:0007669"/>
    <property type="project" value="InterPro"/>
</dbReference>
<organism evidence="4 5">
    <name type="scientific">Chlamydomonas incerta</name>
    <dbReference type="NCBI Taxonomy" id="51695"/>
    <lineage>
        <taxon>Eukaryota</taxon>
        <taxon>Viridiplantae</taxon>
        <taxon>Chlorophyta</taxon>
        <taxon>core chlorophytes</taxon>
        <taxon>Chlorophyceae</taxon>
        <taxon>CS clade</taxon>
        <taxon>Chlamydomonadales</taxon>
        <taxon>Chlamydomonadaceae</taxon>
        <taxon>Chlamydomonas</taxon>
    </lineage>
</organism>
<dbReference type="GO" id="GO:0000338">
    <property type="term" value="P:protein deneddylation"/>
    <property type="evidence" value="ECO:0007669"/>
    <property type="project" value="InterPro"/>
</dbReference>
<feature type="compositionally biased region" description="Gly residues" evidence="2">
    <location>
        <begin position="587"/>
        <end position="596"/>
    </location>
</feature>
<feature type="chain" id="PRO_5032715913" evidence="3">
    <location>
        <begin position="18"/>
        <end position="656"/>
    </location>
</feature>
<accession>A0A835SPH5</accession>
<protein>
    <submittedName>
        <fullName evidence="4">Uncharacterized protein</fullName>
    </submittedName>
</protein>
<gene>
    <name evidence="4" type="ORF">HXX76_015153</name>
</gene>
<evidence type="ECO:0000313" key="5">
    <source>
        <dbReference type="Proteomes" id="UP000650467"/>
    </source>
</evidence>
<evidence type="ECO:0000256" key="2">
    <source>
        <dbReference type="SAM" id="MobiDB-lite"/>
    </source>
</evidence>
<sequence>MLMLMLITVLSLEGALCLPTLTTVSLVLAGTLRHVHTLKLNTDPCGAGGFGNLYALHSALRGAFPALQELCLPAKACLRGLEAFAGSALHTVRVLRYGPGGLRLSHVRSLLRLSQLRHLDLAGEGWGARWHGGDDDVWDDLDAEDAEEGIQAGADAELALGDATLLEVLPQQGEESVPETWALRRLLTSTPPALESLCLPGHLGKIDFVGGRIIRAVTSDSVYRDHSLRFAAVVLLPGLEATGQRLPLLEVERLAGNPAGVTSLLQPHTAFARLLAKCDRVELRLLELRVGSPHLGPEAAATTAMQAVARAMGGGLPEKLRVSGSSWDCTLQLRPRCQGGGGDRVAAADGRGGSGARGAGGAATAAPAAMMKLTAEQVLERAADKMWAVASVQGAASMAEAAMDAYLAAGAVDSKERRAAFYKLQRMDVLLRGPLVWQLTCGPGSGGGGPLLTDWLGSLVAAEPPPPAAAPGRGMDAAARAVGLKISSCSFAPCSPGSAMAVVTCDCPFAALQLHRAAAAAAARKTPSCLQVSATRAGGGGSWRYAIAEVIRELWDDHLSSVPQPAAAMACVAAAGAAAVADGPADGGGGGGGGGPAKSTAAGTNGEPGRAPGGQPAGEAAVGGGGADDDLQVLMRLLPLLQQAQAAVLDMELRSA</sequence>
<dbReference type="PANTHER" id="PTHR13339">
    <property type="entry name" value="COP9 SIGNALOSOME COMPLEX SUBUNIT 8"/>
    <property type="match status" value="1"/>
</dbReference>
<dbReference type="GO" id="GO:0008180">
    <property type="term" value="C:COP9 signalosome"/>
    <property type="evidence" value="ECO:0007669"/>
    <property type="project" value="InterPro"/>
</dbReference>
<feature type="compositionally biased region" description="Gly residues" evidence="2">
    <location>
        <begin position="350"/>
        <end position="361"/>
    </location>
</feature>
<proteinExistence type="predicted"/>
<dbReference type="OrthoDB" id="559197at2759"/>
<dbReference type="PANTHER" id="PTHR13339:SF0">
    <property type="entry name" value="COP9 SIGNALOSOME COMPLEX SUBUNIT 8"/>
    <property type="match status" value="1"/>
</dbReference>
<evidence type="ECO:0000313" key="4">
    <source>
        <dbReference type="EMBL" id="KAG2423636.1"/>
    </source>
</evidence>